<dbReference type="EMBL" id="UFXZ01000001">
    <property type="protein sequence ID" value="STC83136.1"/>
    <property type="molecule type" value="Genomic_DNA"/>
</dbReference>
<accession>A0A376D6C0</accession>
<evidence type="ECO:0000313" key="2">
    <source>
        <dbReference type="EMBL" id="STC83136.1"/>
    </source>
</evidence>
<proteinExistence type="predicted"/>
<evidence type="ECO:0000313" key="1">
    <source>
        <dbReference type="EMBL" id="AOV95676.1"/>
    </source>
</evidence>
<dbReference type="EMBL" id="CP016043">
    <property type="protein sequence ID" value="AOV95676.1"/>
    <property type="molecule type" value="Genomic_DNA"/>
</dbReference>
<dbReference type="STRING" id="93378.A9798_01075"/>
<protein>
    <submittedName>
        <fullName evidence="1">Damage-inducible protein F</fullName>
    </submittedName>
</protein>
<dbReference type="AlphaFoldDB" id="A0A376D6C0"/>
<keyword evidence="3" id="KW-1185">Reference proteome</keyword>
<dbReference type="InterPro" id="IPR007813">
    <property type="entry name" value="PilN"/>
</dbReference>
<dbReference type="Proteomes" id="UP000255248">
    <property type="component" value="Unassembled WGS sequence"/>
</dbReference>
<dbReference type="KEGG" id="eho:A9798_01075"/>
<evidence type="ECO:0000313" key="4">
    <source>
        <dbReference type="Proteomes" id="UP000255248"/>
    </source>
</evidence>
<name>A0A376D6C0_9GAMM</name>
<dbReference type="Pfam" id="PF05137">
    <property type="entry name" value="PilN"/>
    <property type="match status" value="1"/>
</dbReference>
<sequence length="171" mass="19368">MDDINFLPWRATLRRHRQRTLACMLAAWLLCQMGMGWGYGQLRTRLRAPLAERLAQQARQAVTMGEQVRRHTVALAALPAWSAVLPHSLSPLALLIPQLRRVSAVIPESVWLTGLRYDAPYWSLVGRGEEREAVVAFARQMAAWQWLALKHADDGGWSFTLRLCAAEVCHD</sequence>
<reference evidence="2 4" key="2">
    <citation type="submission" date="2018-06" db="EMBL/GenBank/DDBJ databases">
        <authorList>
            <consortium name="Pathogen Informatics"/>
            <person name="Doyle S."/>
        </authorList>
    </citation>
    <scope>NUCLEOTIDE SEQUENCE [LARGE SCALE GENOMIC DNA]</scope>
    <source>
        <strain evidence="2 4">NCTC12121</strain>
    </source>
</reference>
<dbReference type="OrthoDB" id="6561867at2"/>
<organism evidence="2 4">
    <name type="scientific">Edwardsiella hoshinae</name>
    <dbReference type="NCBI Taxonomy" id="93378"/>
    <lineage>
        <taxon>Bacteria</taxon>
        <taxon>Pseudomonadati</taxon>
        <taxon>Pseudomonadota</taxon>
        <taxon>Gammaproteobacteria</taxon>
        <taxon>Enterobacterales</taxon>
        <taxon>Hafniaceae</taxon>
        <taxon>Edwardsiella</taxon>
    </lineage>
</organism>
<dbReference type="RefSeq" id="WP_024522620.1">
    <property type="nucleotide sequence ID" value="NZ_CP016043.1"/>
</dbReference>
<reference evidence="1 3" key="1">
    <citation type="submission" date="2016-06" db="EMBL/GenBank/DDBJ databases">
        <title>Complete genome sequence of Edwardsiella hoshinae ATCC 35051.</title>
        <authorList>
            <person name="Reichley S.R."/>
            <person name="Waldbieser G.C."/>
            <person name="Lawrence M.L."/>
            <person name="Griffin M.J."/>
        </authorList>
    </citation>
    <scope>NUCLEOTIDE SEQUENCE [LARGE SCALE GENOMIC DNA]</scope>
    <source>
        <strain evidence="1 3">ATCC 35051</strain>
    </source>
</reference>
<gene>
    <name evidence="1" type="ORF">A9798_01075</name>
    <name evidence="2" type="ORF">NCTC12121_00229</name>
</gene>
<evidence type="ECO:0000313" key="3">
    <source>
        <dbReference type="Proteomes" id="UP000175893"/>
    </source>
</evidence>
<dbReference type="Proteomes" id="UP000175893">
    <property type="component" value="Chromosome"/>
</dbReference>